<evidence type="ECO:0000313" key="1">
    <source>
        <dbReference type="EMBL" id="EAQ12606.1"/>
    </source>
</evidence>
<keyword evidence="2" id="KW-1185">Reference proteome</keyword>
<evidence type="ECO:0000313" key="2">
    <source>
        <dbReference type="Proteomes" id="UP000002931"/>
    </source>
</evidence>
<reference evidence="1 2" key="1">
    <citation type="journal article" date="2010" name="J. Bacteriol.">
        <title>Genome sequences of Pelagibaca bermudensis HTCC2601T and Maritimibacter alkaliphilus HTCC2654T, the type strains of two marine Roseobacter genera.</title>
        <authorList>
            <person name="Thrash J.C."/>
            <person name="Cho J.C."/>
            <person name="Ferriera S."/>
            <person name="Johnson J."/>
            <person name="Vergin K.L."/>
            <person name="Giovannoni S.J."/>
        </authorList>
    </citation>
    <scope>NUCLEOTIDE SEQUENCE [LARGE SCALE GENOMIC DNA]</scope>
    <source>
        <strain evidence="1 2">HTCC2654</strain>
    </source>
</reference>
<dbReference type="Proteomes" id="UP000002931">
    <property type="component" value="Unassembled WGS sequence"/>
</dbReference>
<proteinExistence type="predicted"/>
<gene>
    <name evidence="1" type="ORF">RB2654_15010</name>
</gene>
<name>A3VH51_9RHOB</name>
<accession>A3VH51</accession>
<sequence length="196" mass="22631">MVTDGFAQDERAVLQHDIAARRRDIDRSGRRHGFRLDLFDLQSSLARQERHQHTLVAGRHMLRDHIGAIQALGQVLGQQGRGLEPPCRRCNSHDNQIFDHLIQIQPSRSPPSFRCARFRVSHQSLRPARTSAFGLQPLAPPYILKANEFEGETQLRVAPVPFTKSKQRLRQRSAQQLTNWKNIRRVARQVWNETPQ</sequence>
<protein>
    <submittedName>
        <fullName evidence="1">Uncharacterized protein</fullName>
    </submittedName>
</protein>
<dbReference type="HOGENOM" id="CLU_1388771_0_0_5"/>
<dbReference type="EMBL" id="AAMT01000008">
    <property type="protein sequence ID" value="EAQ12606.1"/>
    <property type="molecule type" value="Genomic_DNA"/>
</dbReference>
<dbReference type="AlphaFoldDB" id="A3VH51"/>
<organism evidence="1 2">
    <name type="scientific">Maritimibacter alkaliphilus HTCC2654</name>
    <dbReference type="NCBI Taxonomy" id="314271"/>
    <lineage>
        <taxon>Bacteria</taxon>
        <taxon>Pseudomonadati</taxon>
        <taxon>Pseudomonadota</taxon>
        <taxon>Alphaproteobacteria</taxon>
        <taxon>Rhodobacterales</taxon>
        <taxon>Roseobacteraceae</taxon>
        <taxon>Maritimibacter</taxon>
    </lineage>
</organism>
<comment type="caution">
    <text evidence="1">The sequence shown here is derived from an EMBL/GenBank/DDBJ whole genome shotgun (WGS) entry which is preliminary data.</text>
</comment>